<name>A0A6J7WYC1_9CAUD</name>
<sequence length="288" mass="32829">MKLTIGMANWDDPEGAWWTLSSIRMNHVHGQDQSIELLVVDDMPEPQAKLQHVCALANARYVHSGRGQGPARAKDAVWEHAKGDYVLLVDSHVLLATNTIQYLMHGIDMNAVGKDLWCGPLINESGGMVATELLPELRGHFFGVWHVNTSPDPVREIIAHGSAYSFMKRSEYPGFSKHFRGFAGEEVYLHDKVRRNGGKVLFHRALGWCHRFDRFGRQITYALTLNDKMRNYLIAGYECDWNVPQLREYFGKGLPLEQRLNVENDVLAIYPDIFTRDYSHTPTIKAHD</sequence>
<dbReference type="Pfam" id="PF00535">
    <property type="entry name" value="Glycos_transf_2"/>
    <property type="match status" value="1"/>
</dbReference>
<reference evidence="2" key="1">
    <citation type="submission" date="2020-05" db="EMBL/GenBank/DDBJ databases">
        <authorList>
            <person name="Chiriac C."/>
            <person name="Salcher M."/>
            <person name="Ghai R."/>
            <person name="Kavagutti S V."/>
        </authorList>
    </citation>
    <scope>NUCLEOTIDE SEQUENCE</scope>
</reference>
<protein>
    <submittedName>
        <fullName evidence="2">Glyco_tranf_GTA_type domain containing protein</fullName>
    </submittedName>
</protein>
<dbReference type="CDD" id="cd00761">
    <property type="entry name" value="Glyco_tranf_GTA_type"/>
    <property type="match status" value="1"/>
</dbReference>
<proteinExistence type="predicted"/>
<evidence type="ECO:0000313" key="2">
    <source>
        <dbReference type="EMBL" id="CAB5223021.1"/>
    </source>
</evidence>
<dbReference type="EMBL" id="LR798309">
    <property type="protein sequence ID" value="CAB5223021.1"/>
    <property type="molecule type" value="Genomic_DNA"/>
</dbReference>
<gene>
    <name evidence="2" type="ORF">UFOVP365_44</name>
</gene>
<organism evidence="2">
    <name type="scientific">uncultured Caudovirales phage</name>
    <dbReference type="NCBI Taxonomy" id="2100421"/>
    <lineage>
        <taxon>Viruses</taxon>
        <taxon>Duplodnaviria</taxon>
        <taxon>Heunggongvirae</taxon>
        <taxon>Uroviricota</taxon>
        <taxon>Caudoviricetes</taxon>
        <taxon>Peduoviridae</taxon>
        <taxon>Maltschvirus</taxon>
        <taxon>Maltschvirus maltsch</taxon>
    </lineage>
</organism>
<dbReference type="Gene3D" id="3.90.550.10">
    <property type="entry name" value="Spore Coat Polysaccharide Biosynthesis Protein SpsA, Chain A"/>
    <property type="match status" value="1"/>
</dbReference>
<dbReference type="InterPro" id="IPR001173">
    <property type="entry name" value="Glyco_trans_2-like"/>
</dbReference>
<dbReference type="InterPro" id="IPR029044">
    <property type="entry name" value="Nucleotide-diphossugar_trans"/>
</dbReference>
<accession>A0A6J7WYC1</accession>
<feature type="domain" description="Glycosyltransferase 2-like" evidence="1">
    <location>
        <begin position="31"/>
        <end position="108"/>
    </location>
</feature>
<dbReference type="SUPFAM" id="SSF53448">
    <property type="entry name" value="Nucleotide-diphospho-sugar transferases"/>
    <property type="match status" value="1"/>
</dbReference>
<evidence type="ECO:0000259" key="1">
    <source>
        <dbReference type="Pfam" id="PF00535"/>
    </source>
</evidence>